<comment type="caution">
    <text evidence="3">The sequence shown here is derived from an EMBL/GenBank/DDBJ whole genome shotgun (WGS) entry which is preliminary data.</text>
</comment>
<reference evidence="3" key="1">
    <citation type="submission" date="2020-11" db="EMBL/GenBank/DDBJ databases">
        <title>Bacterial whole genome sequence for Panacibacter sp. DH6.</title>
        <authorList>
            <person name="Le V."/>
            <person name="Ko S."/>
            <person name="Ahn C.-Y."/>
            <person name="Oh H.-M."/>
        </authorList>
    </citation>
    <scope>NUCLEOTIDE SEQUENCE</scope>
    <source>
        <strain evidence="3">DH6</strain>
    </source>
</reference>
<dbReference type="EMBL" id="JADWYR010000002">
    <property type="protein sequence ID" value="MBG9377718.1"/>
    <property type="molecule type" value="Genomic_DNA"/>
</dbReference>
<keyword evidence="4" id="KW-1185">Reference proteome</keyword>
<sequence length="492" mass="55335">MRYIIALLLFCFTLNCFSQEAEQCIYDNDSSKINLDEVPFAVLMKLDNKYYKLSASVNKHSRKLIESLQAEEEKLQIKLSRVDSLKAQALFQKTQEQYARLKTLADNPVDIASAKLKEYIPNIDSANTVLKFLSQYKDLSALSSGKLEQLSQTLNSLQDLQGRLQQANEIQNFVKQRLSQLKSSLSNSALGQGLASINRKAYYYQQQIEEYKSILRDKKKLEEKLIGTVRTLPAFQKFWDKHSYLAQLFPMRTNPETSGNPIPGLQTAAGMQQLMQQRFGTQITLPTTNPAAGAGLFQEQTAVAQQQIADLKRQVDKTGGSSSDLVMPGFKPNEQKTKSFLERLEYGLNFQSEKSTSFLPATTDIAITAGYKLSDNKVIGLGASYKIGWGHGWNNISLSSQGAGFRGYADVKAKAGFWLSAGFEYNYLQTFSNLRDLHTNIDVWQQSALAGITKKYKISKGREGKIQILYDFLHNKHLPASQGLKFRVGWGF</sequence>
<name>A0A931E625_9BACT</name>
<evidence type="ECO:0008006" key="5">
    <source>
        <dbReference type="Google" id="ProtNLM"/>
    </source>
</evidence>
<feature type="coiled-coil region" evidence="1">
    <location>
        <begin position="147"/>
        <end position="177"/>
    </location>
</feature>
<evidence type="ECO:0000256" key="1">
    <source>
        <dbReference type="SAM" id="Coils"/>
    </source>
</evidence>
<organism evidence="3 4">
    <name type="scientific">Panacibacter microcysteis</name>
    <dbReference type="NCBI Taxonomy" id="2793269"/>
    <lineage>
        <taxon>Bacteria</taxon>
        <taxon>Pseudomonadati</taxon>
        <taxon>Bacteroidota</taxon>
        <taxon>Chitinophagia</taxon>
        <taxon>Chitinophagales</taxon>
        <taxon>Chitinophagaceae</taxon>
        <taxon>Panacibacter</taxon>
    </lineage>
</organism>
<evidence type="ECO:0000256" key="2">
    <source>
        <dbReference type="SAM" id="SignalP"/>
    </source>
</evidence>
<proteinExistence type="predicted"/>
<evidence type="ECO:0000313" key="3">
    <source>
        <dbReference type="EMBL" id="MBG9377718.1"/>
    </source>
</evidence>
<feature type="signal peptide" evidence="2">
    <location>
        <begin position="1"/>
        <end position="21"/>
    </location>
</feature>
<protein>
    <recommendedName>
        <fullName evidence="5">DUF3575 domain-containing protein</fullName>
    </recommendedName>
</protein>
<accession>A0A931E625</accession>
<dbReference type="RefSeq" id="WP_196991788.1">
    <property type="nucleotide sequence ID" value="NZ_JADWYR010000002.1"/>
</dbReference>
<evidence type="ECO:0000313" key="4">
    <source>
        <dbReference type="Proteomes" id="UP000628448"/>
    </source>
</evidence>
<keyword evidence="1" id="KW-0175">Coiled coil</keyword>
<feature type="coiled-coil region" evidence="1">
    <location>
        <begin position="58"/>
        <end position="88"/>
    </location>
</feature>
<gene>
    <name evidence="3" type="ORF">I5907_15860</name>
</gene>
<dbReference type="AlphaFoldDB" id="A0A931E625"/>
<dbReference type="Proteomes" id="UP000628448">
    <property type="component" value="Unassembled WGS sequence"/>
</dbReference>
<keyword evidence="2" id="KW-0732">Signal</keyword>
<feature type="chain" id="PRO_5037381130" description="DUF3575 domain-containing protein" evidence="2">
    <location>
        <begin position="22"/>
        <end position="492"/>
    </location>
</feature>